<keyword evidence="2 4" id="KW-0442">Lipid degradation</keyword>
<dbReference type="InterPro" id="IPR016035">
    <property type="entry name" value="Acyl_Trfase/lysoPLipase"/>
</dbReference>
<dbReference type="PROSITE" id="PS51635">
    <property type="entry name" value="PNPLA"/>
    <property type="match status" value="1"/>
</dbReference>
<keyword evidence="1 4" id="KW-0378">Hydrolase</keyword>
<dbReference type="PANTHER" id="PTHR14226:SF25">
    <property type="entry name" value="PHOSPHOESTERASE"/>
    <property type="match status" value="1"/>
</dbReference>
<feature type="region of interest" description="Disordered" evidence="5">
    <location>
        <begin position="1"/>
        <end position="35"/>
    </location>
</feature>
<dbReference type="Proteomes" id="UP000540191">
    <property type="component" value="Unassembled WGS sequence"/>
</dbReference>
<dbReference type="EMBL" id="JACHNA010000001">
    <property type="protein sequence ID" value="MBB4735592.1"/>
    <property type="molecule type" value="Genomic_DNA"/>
</dbReference>
<dbReference type="CDD" id="cd07208">
    <property type="entry name" value="Pat_hypo_Ecoli_yjju_like"/>
    <property type="match status" value="1"/>
</dbReference>
<evidence type="ECO:0000313" key="7">
    <source>
        <dbReference type="EMBL" id="MBB4735592.1"/>
    </source>
</evidence>
<evidence type="ECO:0000256" key="2">
    <source>
        <dbReference type="ARBA" id="ARBA00022963"/>
    </source>
</evidence>
<comment type="caution">
    <text evidence="4">Lacks conserved residue(s) required for the propagation of feature annotation.</text>
</comment>
<evidence type="ECO:0000259" key="6">
    <source>
        <dbReference type="PROSITE" id="PS51635"/>
    </source>
</evidence>
<gene>
    <name evidence="7" type="ORF">HDA30_001100</name>
</gene>
<dbReference type="AlphaFoldDB" id="A0A7W7GNX1"/>
<dbReference type="GO" id="GO:0016787">
    <property type="term" value="F:hydrolase activity"/>
    <property type="evidence" value="ECO:0007669"/>
    <property type="project" value="UniProtKB-UniRule"/>
</dbReference>
<name>A0A7W7GNX1_9MICC</name>
<evidence type="ECO:0000256" key="4">
    <source>
        <dbReference type="PROSITE-ProRule" id="PRU01161"/>
    </source>
</evidence>
<reference evidence="7 8" key="1">
    <citation type="submission" date="2020-08" db="EMBL/GenBank/DDBJ databases">
        <title>Sequencing the genomes of 1000 actinobacteria strains.</title>
        <authorList>
            <person name="Klenk H.-P."/>
        </authorList>
    </citation>
    <scope>NUCLEOTIDE SEQUENCE [LARGE SCALE GENOMIC DNA]</scope>
    <source>
        <strain evidence="7 8">DSM 23974</strain>
    </source>
</reference>
<feature type="active site" description="Proton acceptor" evidence="4">
    <location>
        <position position="205"/>
    </location>
</feature>
<keyword evidence="8" id="KW-1185">Reference proteome</keyword>
<dbReference type="InterPro" id="IPR045943">
    <property type="entry name" value="DUF6363"/>
</dbReference>
<dbReference type="SUPFAM" id="SSF52151">
    <property type="entry name" value="FabD/lysophospholipase-like"/>
    <property type="match status" value="1"/>
</dbReference>
<dbReference type="InterPro" id="IPR050301">
    <property type="entry name" value="NTE"/>
</dbReference>
<feature type="short sequence motif" description="GXSXG" evidence="4">
    <location>
        <begin position="78"/>
        <end position="82"/>
    </location>
</feature>
<dbReference type="InterPro" id="IPR002641">
    <property type="entry name" value="PNPLA_dom"/>
</dbReference>
<evidence type="ECO:0000256" key="1">
    <source>
        <dbReference type="ARBA" id="ARBA00022801"/>
    </source>
</evidence>
<dbReference type="Pfam" id="PF01734">
    <property type="entry name" value="Patatin"/>
    <property type="match status" value="1"/>
</dbReference>
<organism evidence="7 8">
    <name type="scientific">Micrococcus cohnii</name>
    <dbReference type="NCBI Taxonomy" id="993416"/>
    <lineage>
        <taxon>Bacteria</taxon>
        <taxon>Bacillati</taxon>
        <taxon>Actinomycetota</taxon>
        <taxon>Actinomycetes</taxon>
        <taxon>Micrococcales</taxon>
        <taxon>Micrococcaceae</taxon>
        <taxon>Micrococcus</taxon>
    </lineage>
</organism>
<dbReference type="GO" id="GO:0016042">
    <property type="term" value="P:lipid catabolic process"/>
    <property type="evidence" value="ECO:0007669"/>
    <property type="project" value="UniProtKB-UniRule"/>
</dbReference>
<sequence length="330" mass="36420">MAEHTPDQSPSSDGERVCPSAGPSSGTRVPRTASAARLHSTVTDTALVFEGGGMRACYTSAVVAALLRDGIFCDFVTGVSAGSSNAANYLARSPERARESFVDFAADPMFGSWRTFARGRGLFHAEYIYQRAGLPGAALPYDWDTFEANPAQLTLAGFDAVTGDTRWWTRQDFSTIEDLMVRIRASSTMPVLMPPVRLDDTVYVDGALGVDGGIPITAARHAGYDRFLFVLTRERSYRKPPERFPAFYRATFRRHPAVADALLSRHRRYNATREEVFELERQGKAYVFAPETMPVSNGERDVARLAAAHELGAQQIRRELPAIREFLSLA</sequence>
<proteinExistence type="predicted"/>
<accession>A0A7W7GNX1</accession>
<feature type="domain" description="PNPLA" evidence="6">
    <location>
        <begin position="47"/>
        <end position="220"/>
    </location>
</feature>
<feature type="short sequence motif" description="DGA/G" evidence="4">
    <location>
        <begin position="205"/>
        <end position="207"/>
    </location>
</feature>
<comment type="caution">
    <text evidence="7">The sequence shown here is derived from an EMBL/GenBank/DDBJ whole genome shotgun (WGS) entry which is preliminary data.</text>
</comment>
<keyword evidence="3 4" id="KW-0443">Lipid metabolism</keyword>
<evidence type="ECO:0000256" key="5">
    <source>
        <dbReference type="SAM" id="MobiDB-lite"/>
    </source>
</evidence>
<protein>
    <submittedName>
        <fullName evidence="7">Putative patatin/cPLA2 family phospholipase</fullName>
    </submittedName>
</protein>
<evidence type="ECO:0000256" key="3">
    <source>
        <dbReference type="ARBA" id="ARBA00023098"/>
    </source>
</evidence>
<dbReference type="InterPro" id="IPR037483">
    <property type="entry name" value="YjjU-like"/>
</dbReference>
<dbReference type="Pfam" id="PF19890">
    <property type="entry name" value="DUF6363"/>
    <property type="match status" value="1"/>
</dbReference>
<dbReference type="Gene3D" id="3.40.1090.10">
    <property type="entry name" value="Cytosolic phospholipase A2 catalytic domain"/>
    <property type="match status" value="2"/>
</dbReference>
<dbReference type="PANTHER" id="PTHR14226">
    <property type="entry name" value="NEUROPATHY TARGET ESTERASE/SWISS CHEESE D.MELANOGASTER"/>
    <property type="match status" value="1"/>
</dbReference>
<evidence type="ECO:0000313" key="8">
    <source>
        <dbReference type="Proteomes" id="UP000540191"/>
    </source>
</evidence>
<feature type="active site" description="Nucleophile" evidence="4">
    <location>
        <position position="80"/>
    </location>
</feature>